<dbReference type="InterPro" id="IPR003660">
    <property type="entry name" value="HAMP_dom"/>
</dbReference>
<dbReference type="SMART" id="SM00304">
    <property type="entry name" value="HAMP"/>
    <property type="match status" value="2"/>
</dbReference>
<dbReference type="AlphaFoldDB" id="A0A418YH24"/>
<keyword evidence="6" id="KW-1133">Transmembrane helix</keyword>
<dbReference type="PANTHER" id="PTHR32089">
    <property type="entry name" value="METHYL-ACCEPTING CHEMOTAXIS PROTEIN MCPB"/>
    <property type="match status" value="1"/>
</dbReference>
<dbReference type="FunFam" id="1.10.287.950:FF:000001">
    <property type="entry name" value="Methyl-accepting chemotaxis sensory transducer"/>
    <property type="match status" value="1"/>
</dbReference>
<proteinExistence type="inferred from homology"/>
<dbReference type="PANTHER" id="PTHR32089:SF70">
    <property type="entry name" value="ENERGY TAXIS MODULATING METHYL ACCEPTING SENSORY TRANSDUCER"/>
    <property type="match status" value="1"/>
</dbReference>
<comment type="subcellular location">
    <subcellularLocation>
        <location evidence="1">Membrane</location>
    </subcellularLocation>
</comment>
<evidence type="ECO:0000313" key="9">
    <source>
        <dbReference type="EMBL" id="RJG49401.1"/>
    </source>
</evidence>
<keyword evidence="2 4" id="KW-0807">Transducer</keyword>
<dbReference type="SMART" id="SM00283">
    <property type="entry name" value="MA"/>
    <property type="match status" value="1"/>
</dbReference>
<dbReference type="PROSITE" id="PS50111">
    <property type="entry name" value="CHEMOTAXIS_TRANSDUC_2"/>
    <property type="match status" value="1"/>
</dbReference>
<keyword evidence="6" id="KW-0472">Membrane</keyword>
<dbReference type="CDD" id="cd06225">
    <property type="entry name" value="HAMP"/>
    <property type="match status" value="1"/>
</dbReference>
<dbReference type="PROSITE" id="PS50885">
    <property type="entry name" value="HAMP"/>
    <property type="match status" value="1"/>
</dbReference>
<evidence type="ECO:0000256" key="3">
    <source>
        <dbReference type="ARBA" id="ARBA00029447"/>
    </source>
</evidence>
<sequence length="683" mass="74564">MCRRVMENLRVESTTMLQFWNNLSIVLRVTIGFCIIVLLLLVMSLSSINAGKELNNNLSEISETATPIVLQANKTSVALLITGKWLKDYVTTNDPQALAEVLSQYQNSKKQYLAEFRSLQQQAAGLGEFGPLLRELEKVQNDYFLQADKLVSQHADYLKESQVLRGLLGKFQVNAPLLRTNISDRGGDHYSSSVKQMVAGMLTTLGGMDLNTLDGMNRQNPSEIKKLMRRNGIQVRSLNKDLKQFYAVFPDAKAAIDFMFNQFIEDSSKKGGLLDQHYNLMKLRINIEKASEHVAKDVDISLALIEKINLASEGLVAASVTDTNNLIAQLERRTWLLLGISLGLALCVSFAISRAIKTPLNALLQALTAVTNGDMTTKVDYKSRNEFGRLSLQVNDLVAQMHDMLEEMADASKQLSSVANSNQTTAQAAKEDVAEQRHETSSVAAAMTQMEQSVREVTSAAQNTLEKVLEVESCTNSGQDVMATNITTVQQLAGKLEDTVGVIGDVEKMSSNIGGILDVIRSIAEQTNLLALNAAIEAARAGEQGRGFAVVADEVRVLAQKTSNSIGEINSMIEGLQKSTGQAVTAVNECQHEMESSSEHSQAANNAITEIQTLVTEISDMSSQIASAASQQQATSSEIASNIIRISDLSDGNYQDIEKLANSSTELETLAAQQDQLVSRFKL</sequence>
<evidence type="ECO:0000259" key="7">
    <source>
        <dbReference type="PROSITE" id="PS50111"/>
    </source>
</evidence>
<feature type="domain" description="Methyl-accepting transducer" evidence="7">
    <location>
        <begin position="411"/>
        <end position="647"/>
    </location>
</feature>
<dbReference type="Gene3D" id="1.10.287.950">
    <property type="entry name" value="Methyl-accepting chemotaxis protein"/>
    <property type="match status" value="1"/>
</dbReference>
<dbReference type="Proteomes" id="UP000283255">
    <property type="component" value="Unassembled WGS sequence"/>
</dbReference>
<comment type="similarity">
    <text evidence="3">Belongs to the methyl-accepting chemotaxis (MCP) protein family.</text>
</comment>
<feature type="domain" description="HAMP" evidence="8">
    <location>
        <begin position="354"/>
        <end position="406"/>
    </location>
</feature>
<evidence type="ECO:0000256" key="6">
    <source>
        <dbReference type="SAM" id="Phobius"/>
    </source>
</evidence>
<evidence type="ECO:0000313" key="10">
    <source>
        <dbReference type="Proteomes" id="UP000283255"/>
    </source>
</evidence>
<feature type="region of interest" description="Disordered" evidence="5">
    <location>
        <begin position="418"/>
        <end position="440"/>
    </location>
</feature>
<keyword evidence="10" id="KW-1185">Reference proteome</keyword>
<dbReference type="InterPro" id="IPR004089">
    <property type="entry name" value="MCPsignal_dom"/>
</dbReference>
<reference evidence="9 10" key="1">
    <citation type="submission" date="2018-09" db="EMBL/GenBank/DDBJ databases">
        <authorList>
            <person name="Wang F."/>
        </authorList>
    </citation>
    <scope>NUCLEOTIDE SEQUENCE [LARGE SCALE GENOMIC DNA]</scope>
    <source>
        <strain evidence="9 10">PLHSC7-2</strain>
    </source>
</reference>
<feature type="transmembrane region" description="Helical" evidence="6">
    <location>
        <begin position="25"/>
        <end position="45"/>
    </location>
</feature>
<dbReference type="EMBL" id="QZCH01000004">
    <property type="protein sequence ID" value="RJG49401.1"/>
    <property type="molecule type" value="Genomic_DNA"/>
</dbReference>
<evidence type="ECO:0000256" key="4">
    <source>
        <dbReference type="PROSITE-ProRule" id="PRU00284"/>
    </source>
</evidence>
<protein>
    <submittedName>
        <fullName evidence="9">Methyl-accepting chemotaxis protein</fullName>
    </submittedName>
</protein>
<dbReference type="Pfam" id="PF00672">
    <property type="entry name" value="HAMP"/>
    <property type="match status" value="1"/>
</dbReference>
<dbReference type="SUPFAM" id="SSF58104">
    <property type="entry name" value="Methyl-accepting chemotaxis protein (MCP) signaling domain"/>
    <property type="match status" value="1"/>
</dbReference>
<reference evidence="9 10" key="2">
    <citation type="submission" date="2019-01" db="EMBL/GenBank/DDBJ databases">
        <title>Motilimonas pumilus sp. nov., isolated from the gut of sea cucumber (Apostichopus japonicus).</title>
        <authorList>
            <person name="Wang F.-Q."/>
            <person name="Ren L.-H."/>
            <person name="Lin Y.-W."/>
            <person name="Sun G.-H."/>
            <person name="Du Z.-J."/>
            <person name="Zhao J.-X."/>
            <person name="Liu X.-J."/>
            <person name="Liu L.-J."/>
        </authorList>
    </citation>
    <scope>NUCLEOTIDE SEQUENCE [LARGE SCALE GENOMIC DNA]</scope>
    <source>
        <strain evidence="9 10">PLHSC7-2</strain>
    </source>
</reference>
<gene>
    <name evidence="9" type="ORF">D1Z90_05425</name>
</gene>
<dbReference type="CDD" id="cd11386">
    <property type="entry name" value="MCP_signal"/>
    <property type="match status" value="1"/>
</dbReference>
<organism evidence="9 10">
    <name type="scientific">Motilimonas pumila</name>
    <dbReference type="NCBI Taxonomy" id="2303987"/>
    <lineage>
        <taxon>Bacteria</taxon>
        <taxon>Pseudomonadati</taxon>
        <taxon>Pseudomonadota</taxon>
        <taxon>Gammaproteobacteria</taxon>
        <taxon>Alteromonadales</taxon>
        <taxon>Alteromonadales genera incertae sedis</taxon>
        <taxon>Motilimonas</taxon>
    </lineage>
</organism>
<accession>A0A418YH24</accession>
<dbReference type="GO" id="GO:0007165">
    <property type="term" value="P:signal transduction"/>
    <property type="evidence" value="ECO:0007669"/>
    <property type="project" value="UniProtKB-KW"/>
</dbReference>
<evidence type="ECO:0000256" key="5">
    <source>
        <dbReference type="SAM" id="MobiDB-lite"/>
    </source>
</evidence>
<comment type="caution">
    <text evidence="9">The sequence shown here is derived from an EMBL/GenBank/DDBJ whole genome shotgun (WGS) entry which is preliminary data.</text>
</comment>
<name>A0A418YH24_9GAMM</name>
<dbReference type="Pfam" id="PF00015">
    <property type="entry name" value="MCPsignal"/>
    <property type="match status" value="1"/>
</dbReference>
<dbReference type="GO" id="GO:0016020">
    <property type="term" value="C:membrane"/>
    <property type="evidence" value="ECO:0007669"/>
    <property type="project" value="UniProtKB-SubCell"/>
</dbReference>
<evidence type="ECO:0000256" key="2">
    <source>
        <dbReference type="ARBA" id="ARBA00023224"/>
    </source>
</evidence>
<keyword evidence="6" id="KW-0812">Transmembrane</keyword>
<evidence type="ECO:0000259" key="8">
    <source>
        <dbReference type="PROSITE" id="PS50885"/>
    </source>
</evidence>
<dbReference type="GO" id="GO:0006935">
    <property type="term" value="P:chemotaxis"/>
    <property type="evidence" value="ECO:0007669"/>
    <property type="project" value="UniProtKB-ARBA"/>
</dbReference>
<evidence type="ECO:0000256" key="1">
    <source>
        <dbReference type="ARBA" id="ARBA00004370"/>
    </source>
</evidence>
<feature type="compositionally biased region" description="Basic and acidic residues" evidence="5">
    <location>
        <begin position="429"/>
        <end position="440"/>
    </location>
</feature>
<feature type="compositionally biased region" description="Polar residues" evidence="5">
    <location>
        <begin position="418"/>
        <end position="427"/>
    </location>
</feature>